<gene>
    <name evidence="2" type="ORF">ATK78_0498</name>
</gene>
<evidence type="ECO:0000313" key="2">
    <source>
        <dbReference type="EMBL" id="TDQ11380.1"/>
    </source>
</evidence>
<comment type="caution">
    <text evidence="2">The sequence shown here is derived from an EMBL/GenBank/DDBJ whole genome shotgun (WGS) entry which is preliminary data.</text>
</comment>
<sequence>MKKKRTYIIVFILLFIIYMLGFKSINYSISSMLLPGKLDSYPYLNEGVSSEHYEIKFLYTGLSNIDFDTKSMNTIVETAHVNDETLGYYKYNNQGELLDSFRTDSSFVTNFYPGGTLFGKDYYVEWAINGDKTKKPFAGFLNMDFKMDAAVWDENFQKFYAAADFVHYYPSENWHYLTFYFRINGTWTALNTLENDDRIYQDMSSENKLDFKNFKQKGNQFVPLKSSITDKYPLLSYKHNNNYEGIKYNWEGSKEPITLNYFKKEFIAGEAAYTNIPLSWGGTGYFTLKYKNELLNFKEVGAKDIGFFKKAEFHINLYTTPQPWFNKTELAFINVSYTSSLVDRGGEGLYVIKRKR</sequence>
<organism evidence="2 3">
    <name type="scientific">Pedobacter metabolipauper</name>
    <dbReference type="NCBI Taxonomy" id="425513"/>
    <lineage>
        <taxon>Bacteria</taxon>
        <taxon>Pseudomonadati</taxon>
        <taxon>Bacteroidota</taxon>
        <taxon>Sphingobacteriia</taxon>
        <taxon>Sphingobacteriales</taxon>
        <taxon>Sphingobacteriaceae</taxon>
        <taxon>Pedobacter</taxon>
    </lineage>
</organism>
<keyword evidence="1" id="KW-0812">Transmembrane</keyword>
<dbReference type="AlphaFoldDB" id="A0A4R6T1L8"/>
<keyword evidence="1" id="KW-1133">Transmembrane helix</keyword>
<evidence type="ECO:0000313" key="3">
    <source>
        <dbReference type="Proteomes" id="UP000295620"/>
    </source>
</evidence>
<dbReference type="Proteomes" id="UP000295620">
    <property type="component" value="Unassembled WGS sequence"/>
</dbReference>
<keyword evidence="3" id="KW-1185">Reference proteome</keyword>
<accession>A0A4R6T1L8</accession>
<name>A0A4R6T1L8_9SPHI</name>
<reference evidence="2 3" key="1">
    <citation type="submission" date="2019-03" db="EMBL/GenBank/DDBJ databases">
        <title>Genomic Encyclopedia of Archaeal and Bacterial Type Strains, Phase II (KMG-II): from individual species to whole genera.</title>
        <authorList>
            <person name="Goeker M."/>
        </authorList>
    </citation>
    <scope>NUCLEOTIDE SEQUENCE [LARGE SCALE GENOMIC DNA]</scope>
    <source>
        <strain evidence="2 3">DSM 19035</strain>
    </source>
</reference>
<keyword evidence="1" id="KW-0472">Membrane</keyword>
<feature type="transmembrane region" description="Helical" evidence="1">
    <location>
        <begin position="7"/>
        <end position="25"/>
    </location>
</feature>
<protein>
    <submittedName>
        <fullName evidence="2">Uncharacterized protein</fullName>
    </submittedName>
</protein>
<dbReference type="OrthoDB" id="739776at2"/>
<dbReference type="RefSeq" id="WP_133574459.1">
    <property type="nucleotide sequence ID" value="NZ_SNYC01000003.1"/>
</dbReference>
<proteinExistence type="predicted"/>
<dbReference type="EMBL" id="SNYC01000003">
    <property type="protein sequence ID" value="TDQ11380.1"/>
    <property type="molecule type" value="Genomic_DNA"/>
</dbReference>
<evidence type="ECO:0000256" key="1">
    <source>
        <dbReference type="SAM" id="Phobius"/>
    </source>
</evidence>